<dbReference type="InterPro" id="IPR048933">
    <property type="entry name" value="B_lactamase-like_C"/>
</dbReference>
<sequence length="324" mass="36724">MIKPFIECNETIAQIKVPLPFPLRWVNSYIVRSRSGWTLIDPGLRTPEAEELWERALEHFGLSLSGLDKIVLTHHHPDHYGLSGWFQERSGAPVHISRTGLEQTRALWGEGETMSAKLLGLFDAHGMDVATLERMAEHMTGFLPQVSPQPELTVIEPEKPFAIGDRLYRPILTPGHAAGHLCFLDEERAELFCGDHVLPQITPNVGYIPGFDENPLGSYLHSLREVSGLKVVRAYPGHREPFATFGDRAAEIVRHHEERLAAMEAVLNEPRSAYELCLSYFGERLSIHQLRFALSETIAHLFYLRNEGRINEFERDGVTLYQVD</sequence>
<comment type="catalytic activity">
    <reaction evidence="3">
        <text>3',5'-cyclic UMP + H2O = UMP + H(+)</text>
        <dbReference type="Rhea" id="RHEA:70575"/>
        <dbReference type="ChEBI" id="CHEBI:15377"/>
        <dbReference type="ChEBI" id="CHEBI:15378"/>
        <dbReference type="ChEBI" id="CHEBI:57865"/>
        <dbReference type="ChEBI" id="CHEBI:184387"/>
    </reaction>
    <physiologicalReaction direction="left-to-right" evidence="3">
        <dbReference type="Rhea" id="RHEA:70576"/>
    </physiologicalReaction>
</comment>
<evidence type="ECO:0000256" key="1">
    <source>
        <dbReference type="ARBA" id="ARBA00034221"/>
    </source>
</evidence>
<dbReference type="Pfam" id="PF00753">
    <property type="entry name" value="Lactamase_B"/>
    <property type="match status" value="1"/>
</dbReference>
<dbReference type="InterPro" id="IPR036388">
    <property type="entry name" value="WH-like_DNA-bd_sf"/>
</dbReference>
<dbReference type="InterPro" id="IPR001279">
    <property type="entry name" value="Metallo-B-lactamas"/>
</dbReference>
<reference evidence="5 6" key="1">
    <citation type="submission" date="2024-09" db="EMBL/GenBank/DDBJ databases">
        <authorList>
            <person name="Sun Q."/>
            <person name="Mori K."/>
        </authorList>
    </citation>
    <scope>NUCLEOTIDE SEQUENCE [LARGE SCALE GENOMIC DNA]</scope>
    <source>
        <strain evidence="5 6">JCM 12520</strain>
    </source>
</reference>
<dbReference type="CDD" id="cd07725">
    <property type="entry name" value="TTHA1429-like_MBL-fold"/>
    <property type="match status" value="1"/>
</dbReference>
<accession>A0ABV5VW09</accession>
<dbReference type="PANTHER" id="PTHR23131">
    <property type="entry name" value="ENDORIBONUCLEASE LACTB2"/>
    <property type="match status" value="1"/>
</dbReference>
<evidence type="ECO:0000256" key="2">
    <source>
        <dbReference type="ARBA" id="ARBA00034301"/>
    </source>
</evidence>
<name>A0ABV5VW09_9BACL</name>
<dbReference type="InterPro" id="IPR036866">
    <property type="entry name" value="RibonucZ/Hydroxyglut_hydro"/>
</dbReference>
<dbReference type="SUPFAM" id="SSF56281">
    <property type="entry name" value="Metallo-hydrolase/oxidoreductase"/>
    <property type="match status" value="1"/>
</dbReference>
<dbReference type="Gene3D" id="1.10.10.10">
    <property type="entry name" value="Winged helix-like DNA-binding domain superfamily/Winged helix DNA-binding domain"/>
    <property type="match status" value="1"/>
</dbReference>
<comment type="catalytic activity">
    <reaction evidence="1">
        <text>3',5'-cyclic CMP + H2O = CMP + H(+)</text>
        <dbReference type="Rhea" id="RHEA:72675"/>
        <dbReference type="ChEBI" id="CHEBI:15377"/>
        <dbReference type="ChEBI" id="CHEBI:15378"/>
        <dbReference type="ChEBI" id="CHEBI:58003"/>
        <dbReference type="ChEBI" id="CHEBI:60377"/>
    </reaction>
    <physiologicalReaction direction="left-to-right" evidence="1">
        <dbReference type="Rhea" id="RHEA:72676"/>
    </physiologicalReaction>
</comment>
<evidence type="ECO:0000313" key="6">
    <source>
        <dbReference type="Proteomes" id="UP001589619"/>
    </source>
</evidence>
<dbReference type="EMBL" id="JBHMAG010000009">
    <property type="protein sequence ID" value="MFB9752507.1"/>
    <property type="molecule type" value="Genomic_DNA"/>
</dbReference>
<evidence type="ECO:0000256" key="3">
    <source>
        <dbReference type="ARBA" id="ARBA00048505"/>
    </source>
</evidence>
<evidence type="ECO:0000313" key="5">
    <source>
        <dbReference type="EMBL" id="MFB9752507.1"/>
    </source>
</evidence>
<dbReference type="Proteomes" id="UP001589619">
    <property type="component" value="Unassembled WGS sequence"/>
</dbReference>
<dbReference type="Gene3D" id="3.60.15.10">
    <property type="entry name" value="Ribonuclease Z/Hydroxyacylglutathione hydrolase-like"/>
    <property type="match status" value="1"/>
</dbReference>
<comment type="function">
    <text evidence="2">Counteracts the endogenous Pycsar antiviral defense system. Phosphodiesterase that enables metal-dependent hydrolysis of host cyclic nucleotide Pycsar defense signals such as cCMP and cUMP.</text>
</comment>
<keyword evidence="6" id="KW-1185">Reference proteome</keyword>
<comment type="caution">
    <text evidence="5">The sequence shown here is derived from an EMBL/GenBank/DDBJ whole genome shotgun (WGS) entry which is preliminary data.</text>
</comment>
<dbReference type="Pfam" id="PF21221">
    <property type="entry name" value="B_lactamase-like_C"/>
    <property type="match status" value="1"/>
</dbReference>
<organism evidence="5 6">
    <name type="scientific">Paenibacillus hodogayensis</name>
    <dbReference type="NCBI Taxonomy" id="279208"/>
    <lineage>
        <taxon>Bacteria</taxon>
        <taxon>Bacillati</taxon>
        <taxon>Bacillota</taxon>
        <taxon>Bacilli</taxon>
        <taxon>Bacillales</taxon>
        <taxon>Paenibacillaceae</taxon>
        <taxon>Paenibacillus</taxon>
    </lineage>
</organism>
<dbReference type="RefSeq" id="WP_344911724.1">
    <property type="nucleotide sequence ID" value="NZ_BAAAYO010000010.1"/>
</dbReference>
<proteinExistence type="predicted"/>
<dbReference type="PANTHER" id="PTHR23131:SF4">
    <property type="entry name" value="METALLO-BETA-LACTAMASE SUPERFAMILY POTEIN"/>
    <property type="match status" value="1"/>
</dbReference>
<dbReference type="SMART" id="SM00849">
    <property type="entry name" value="Lactamase_B"/>
    <property type="match status" value="1"/>
</dbReference>
<gene>
    <name evidence="5" type="ORF">ACFFNY_13155</name>
</gene>
<evidence type="ECO:0000259" key="4">
    <source>
        <dbReference type="SMART" id="SM00849"/>
    </source>
</evidence>
<dbReference type="InterPro" id="IPR050662">
    <property type="entry name" value="Sec-metab_biosynth-thioest"/>
</dbReference>
<feature type="domain" description="Metallo-beta-lactamase" evidence="4">
    <location>
        <begin position="25"/>
        <end position="238"/>
    </location>
</feature>
<protein>
    <submittedName>
        <fullName evidence="5">MBL fold metallo-hydrolase</fullName>
    </submittedName>
</protein>